<reference evidence="2" key="1">
    <citation type="submission" date="2019-12" db="EMBL/GenBank/DDBJ databases">
        <title>An insight into the sialome of adult female Ixodes ricinus ticks feeding for 6 days.</title>
        <authorList>
            <person name="Perner J."/>
            <person name="Ribeiro J.M.C."/>
        </authorList>
    </citation>
    <scope>NUCLEOTIDE SEQUENCE</scope>
    <source>
        <strain evidence="2">Semi-engorged</strain>
        <tissue evidence="2">Salivary glands</tissue>
    </source>
</reference>
<proteinExistence type="predicted"/>
<dbReference type="EMBL" id="GIFC01011372">
    <property type="protein sequence ID" value="MXU93455.1"/>
    <property type="molecule type" value="Transcribed_RNA"/>
</dbReference>
<organism evidence="2">
    <name type="scientific">Ixodes ricinus</name>
    <name type="common">Common tick</name>
    <name type="synonym">Acarus ricinus</name>
    <dbReference type="NCBI Taxonomy" id="34613"/>
    <lineage>
        <taxon>Eukaryota</taxon>
        <taxon>Metazoa</taxon>
        <taxon>Ecdysozoa</taxon>
        <taxon>Arthropoda</taxon>
        <taxon>Chelicerata</taxon>
        <taxon>Arachnida</taxon>
        <taxon>Acari</taxon>
        <taxon>Parasitiformes</taxon>
        <taxon>Ixodida</taxon>
        <taxon>Ixodoidea</taxon>
        <taxon>Ixodidae</taxon>
        <taxon>Ixodinae</taxon>
        <taxon>Ixodes</taxon>
    </lineage>
</organism>
<name>A0A6B0UUX8_IXORI</name>
<feature type="compositionally biased region" description="Basic residues" evidence="1">
    <location>
        <begin position="131"/>
        <end position="146"/>
    </location>
</feature>
<feature type="region of interest" description="Disordered" evidence="1">
    <location>
        <begin position="125"/>
        <end position="146"/>
    </location>
</feature>
<sequence>MLFQRHHLGSSDHLPAAVWCLLPAHAEVPRSARAFSVPRRDTNNTTLIRHQSCGHGSWRRRRLQLGLAQLQSLLQLRADPRWRRQTRFRRHVWEFRYSESVALFSDSSQYVFNAQFATPANYRGRAGQAKWRTKRGRFRRSTRGPP</sequence>
<dbReference type="AlphaFoldDB" id="A0A6B0UUX8"/>
<accession>A0A6B0UUX8</accession>
<protein>
    <submittedName>
        <fullName evidence="2">Putative secreted protein</fullName>
    </submittedName>
</protein>
<evidence type="ECO:0000313" key="2">
    <source>
        <dbReference type="EMBL" id="MXU93455.1"/>
    </source>
</evidence>
<evidence type="ECO:0000256" key="1">
    <source>
        <dbReference type="SAM" id="MobiDB-lite"/>
    </source>
</evidence>